<dbReference type="InterPro" id="IPR024618">
    <property type="entry name" value="DUF3857"/>
</dbReference>
<dbReference type="Gene3D" id="1.25.40.10">
    <property type="entry name" value="Tetratricopeptide repeat domain"/>
    <property type="match status" value="2"/>
</dbReference>
<evidence type="ECO:0000259" key="3">
    <source>
        <dbReference type="Pfam" id="PF12969"/>
    </source>
</evidence>
<evidence type="ECO:0000256" key="1">
    <source>
        <dbReference type="ARBA" id="ARBA00022737"/>
    </source>
</evidence>
<dbReference type="InterPro" id="IPR011990">
    <property type="entry name" value="TPR-like_helical_dom_sf"/>
</dbReference>
<evidence type="ECO:0000313" key="5">
    <source>
        <dbReference type="Proteomes" id="UP000244013"/>
    </source>
</evidence>
<feature type="domain" description="DUF3857" evidence="3">
    <location>
        <begin position="50"/>
        <end position="209"/>
    </location>
</feature>
<gene>
    <name evidence="4" type="ORF">C8J25_102201</name>
</gene>
<proteinExistence type="predicted"/>
<dbReference type="AlphaFoldDB" id="A0A2T5U9C7"/>
<dbReference type="GO" id="GO:0009279">
    <property type="term" value="C:cell outer membrane"/>
    <property type="evidence" value="ECO:0007669"/>
    <property type="project" value="TreeGrafter"/>
</dbReference>
<dbReference type="Proteomes" id="UP000244013">
    <property type="component" value="Unassembled WGS sequence"/>
</dbReference>
<reference evidence="4 5" key="1">
    <citation type="submission" date="2018-04" db="EMBL/GenBank/DDBJ databases">
        <title>Genomic Encyclopedia of Type Strains, Phase III (KMG-III): the genomes of soil and plant-associated and newly described type strains.</title>
        <authorList>
            <person name="Whitman W."/>
        </authorList>
    </citation>
    <scope>NUCLEOTIDE SEQUENCE [LARGE SCALE GENOMIC DNA]</scope>
    <source>
        <strain evidence="4 5">MA-olki</strain>
    </source>
</reference>
<accession>A0A2T5U9C7</accession>
<dbReference type="SUPFAM" id="SSF48452">
    <property type="entry name" value="TPR-like"/>
    <property type="match status" value="1"/>
</dbReference>
<organism evidence="4 5">
    <name type="scientific">Sphingomonas faeni</name>
    <dbReference type="NCBI Taxonomy" id="185950"/>
    <lineage>
        <taxon>Bacteria</taxon>
        <taxon>Pseudomonadati</taxon>
        <taxon>Pseudomonadota</taxon>
        <taxon>Alphaproteobacteria</taxon>
        <taxon>Sphingomonadales</taxon>
        <taxon>Sphingomonadaceae</taxon>
        <taxon>Sphingomonas</taxon>
    </lineage>
</organism>
<dbReference type="GO" id="GO:0046813">
    <property type="term" value="P:receptor-mediated virion attachment to host cell"/>
    <property type="evidence" value="ECO:0007669"/>
    <property type="project" value="TreeGrafter"/>
</dbReference>
<keyword evidence="1" id="KW-0677">Repeat</keyword>
<dbReference type="InterPro" id="IPR038765">
    <property type="entry name" value="Papain-like_cys_pep_sf"/>
</dbReference>
<comment type="caution">
    <text evidence="4">The sequence shown here is derived from an EMBL/GenBank/DDBJ whole genome shotgun (WGS) entry which is preliminary data.</text>
</comment>
<evidence type="ECO:0000256" key="2">
    <source>
        <dbReference type="ARBA" id="ARBA00022803"/>
    </source>
</evidence>
<evidence type="ECO:0000313" key="4">
    <source>
        <dbReference type="EMBL" id="PTW48112.1"/>
    </source>
</evidence>
<dbReference type="Pfam" id="PF12969">
    <property type="entry name" value="DUF3857"/>
    <property type="match status" value="1"/>
</dbReference>
<dbReference type="Gene3D" id="2.60.40.3140">
    <property type="match status" value="1"/>
</dbReference>
<dbReference type="PANTHER" id="PTHR44858">
    <property type="entry name" value="TETRATRICOPEPTIDE REPEAT PROTEIN 6"/>
    <property type="match status" value="1"/>
</dbReference>
<dbReference type="InterPro" id="IPR019734">
    <property type="entry name" value="TPR_rpt"/>
</dbReference>
<dbReference type="SUPFAM" id="SSF54001">
    <property type="entry name" value="Cysteine proteinases"/>
    <property type="match status" value="1"/>
</dbReference>
<dbReference type="OrthoDB" id="98874at2"/>
<protein>
    <submittedName>
        <fullName evidence="4">Tetratricopeptide (TPR) repeat protein</fullName>
    </submittedName>
</protein>
<dbReference type="Gene3D" id="3.10.620.30">
    <property type="match status" value="1"/>
</dbReference>
<name>A0A2T5U9C7_9SPHN</name>
<dbReference type="InterPro" id="IPR050498">
    <property type="entry name" value="Ycf3"/>
</dbReference>
<dbReference type="EMBL" id="QAYE01000002">
    <property type="protein sequence ID" value="PTW48112.1"/>
    <property type="molecule type" value="Genomic_DNA"/>
</dbReference>
<sequence>MATSAAEASDLPLYQAAPSWVIPAVLPDAAKTGADTPALVIFDTQQRIEDGRLWSYMDVASHITSPEMLAQATSLALPWAPDKGDIIVHELSIWRGSQRIDLLANGQKFTVLRREQALEQRELTGILTATLAVEGLQVGDILRLRASTTSKDAALGGRVQNVVPMIALPARVAFARARISWPTATPPRWKLEADGVKAVPIRDGQYTVLDLALPAPKPVEMPQDAPSRFRHPPMIEFATFADWADVSKTFAPLYGAEANAIAPGSPLRTEVDAIMKADATPIGRAERALELVQDKIRYLAVGMDGGNYVPQKPARTWEVRYGDCKAKTVLLLSMLRAMGIDAEPVLAAVGSGDFVAERLPSAAAFNHVFVKATIGGQTLWLDGTGAGSRLADIHDTPDVGYVLPIRADGAALLRIATHANARPVIDLIVEVDETASVDLPSAFEATAIVHGRPAAMLTMAKTQLGEKEQRQAVGQFLQGFLGEGQFVDTSITSDPITGAVTLKARGATSTIWTTDDRRRKRAVDRLIDQVNFDPDRSKATWASVPVLVNQPDGMRYRLRLRLPDGGRAFALEGEPDLKANIAGYDIVRSASLANGMFTLDERIDTVGGEIAVARIPAERDALTTAKARAPRIVASSDTRRRWDINASDPPGATQLRAIEAIFAKSIADDPDEASGYTSRASLRSGVGDRRGAVADLTHAIAITPTIDLYLQRSTESHELGDMAAALKDAEAARALDPSSQQAIGQLSDLKAEGGDMPGALALLDQRIALGGSMRNAFREAKAGLLGEYGDVTAALVLFDSLIADKPGSPSLMNGRCWAKGTRMVMIDSALKDCTGAIELSTDTSGPLDSRAMVWYRLEKYEQALADLDAVLASTPNQAESHFMRGIVLAKSDRRPEATKEFAIARRLLPSVDRRYARYGIKAD</sequence>
<dbReference type="PANTHER" id="PTHR44858:SF1">
    <property type="entry name" value="UDP-N-ACETYLGLUCOSAMINE--PEPTIDE N-ACETYLGLUCOSAMINYLTRANSFERASE SPINDLY-RELATED"/>
    <property type="match status" value="1"/>
</dbReference>
<keyword evidence="2" id="KW-0802">TPR repeat</keyword>
<dbReference type="SMART" id="SM00028">
    <property type="entry name" value="TPR"/>
    <property type="match status" value="3"/>
</dbReference>